<dbReference type="Proteomes" id="UP000026960">
    <property type="component" value="Chromosome 10"/>
</dbReference>
<reference evidence="1" key="1">
    <citation type="journal article" date="2009" name="Rice">
        <title>De Novo Next Generation Sequencing of Plant Genomes.</title>
        <authorList>
            <person name="Rounsley S."/>
            <person name="Marri P.R."/>
            <person name="Yu Y."/>
            <person name="He R."/>
            <person name="Sisneros N."/>
            <person name="Goicoechea J.L."/>
            <person name="Lee S.J."/>
            <person name="Angelova A."/>
            <person name="Kudrna D."/>
            <person name="Luo M."/>
            <person name="Affourtit J."/>
            <person name="Desany B."/>
            <person name="Knight J."/>
            <person name="Niazi F."/>
            <person name="Egholm M."/>
            <person name="Wing R.A."/>
        </authorList>
    </citation>
    <scope>NUCLEOTIDE SEQUENCE [LARGE SCALE GENOMIC DNA]</scope>
    <source>
        <strain evidence="1">cv. IRGC 105608</strain>
    </source>
</reference>
<dbReference type="Gramene" id="OBART10G02690.1">
    <property type="protein sequence ID" value="OBART10G02690.1"/>
    <property type="gene ID" value="OBART10G02690"/>
</dbReference>
<dbReference type="EnsemblPlants" id="OBART10G02690.1">
    <property type="protein sequence ID" value="OBART10G02690.1"/>
    <property type="gene ID" value="OBART10G02690"/>
</dbReference>
<organism evidence="1">
    <name type="scientific">Oryza barthii</name>
    <dbReference type="NCBI Taxonomy" id="65489"/>
    <lineage>
        <taxon>Eukaryota</taxon>
        <taxon>Viridiplantae</taxon>
        <taxon>Streptophyta</taxon>
        <taxon>Embryophyta</taxon>
        <taxon>Tracheophyta</taxon>
        <taxon>Spermatophyta</taxon>
        <taxon>Magnoliopsida</taxon>
        <taxon>Liliopsida</taxon>
        <taxon>Poales</taxon>
        <taxon>Poaceae</taxon>
        <taxon>BOP clade</taxon>
        <taxon>Oryzoideae</taxon>
        <taxon>Oryzeae</taxon>
        <taxon>Oryzinae</taxon>
        <taxon>Oryza</taxon>
    </lineage>
</organism>
<name>A0A0D3HBA2_9ORYZ</name>
<evidence type="ECO:0000313" key="2">
    <source>
        <dbReference type="Proteomes" id="UP000026960"/>
    </source>
</evidence>
<dbReference type="PaxDb" id="65489-OBART10G02690.1"/>
<dbReference type="HOGENOM" id="CLU_206156_0_0_1"/>
<sequence>MASSLTLSPAMLCPIHQERLTNKEVDEMIHETGGGRWINYKEFKWCALLKEEDWELLGRCFV</sequence>
<proteinExistence type="predicted"/>
<accession>A0A0D3HBA2</accession>
<protein>
    <submittedName>
        <fullName evidence="1">Uncharacterized protein</fullName>
    </submittedName>
</protein>
<keyword evidence="2" id="KW-1185">Reference proteome</keyword>
<evidence type="ECO:0000313" key="1">
    <source>
        <dbReference type="EnsemblPlants" id="OBART10G02690.1"/>
    </source>
</evidence>
<dbReference type="AlphaFoldDB" id="A0A0D3HBA2"/>
<reference evidence="1" key="2">
    <citation type="submission" date="2015-03" db="UniProtKB">
        <authorList>
            <consortium name="EnsemblPlants"/>
        </authorList>
    </citation>
    <scope>IDENTIFICATION</scope>
</reference>